<evidence type="ECO:0000313" key="2">
    <source>
        <dbReference type="EMBL" id="CAG7722861.1"/>
    </source>
</evidence>
<proteinExistence type="predicted"/>
<accession>A0A8J2JMF1</accession>
<dbReference type="EMBL" id="CAJVCH010093144">
    <property type="protein sequence ID" value="CAG7722861.1"/>
    <property type="molecule type" value="Genomic_DNA"/>
</dbReference>
<feature type="region of interest" description="Disordered" evidence="1">
    <location>
        <begin position="276"/>
        <end position="297"/>
    </location>
</feature>
<gene>
    <name evidence="2" type="ORF">AFUS01_LOCUS11971</name>
</gene>
<feature type="compositionally biased region" description="Polar residues" evidence="1">
    <location>
        <begin position="284"/>
        <end position="294"/>
    </location>
</feature>
<dbReference type="AlphaFoldDB" id="A0A8J2JMF1"/>
<sequence length="331" mass="37350">MNIRHVFVAAFACCVAGSMPLGYVIMSVTHKRSVNGYFQLVCSHLQCDEAKCQLLSIYKDSNPFVRKDYATQEIILYPLPGLPFSLIQFKFLKSRVIVEGKIANHHASGMFTCEITTDAGTDFDWSEMSLYPCENCTFEAQKPEQKQIPKVSSESINRTVGSDFEVYCDHTSCHDSECVDLNILKDDKPFLRTEIGFENFNIYPLVRDPFGRIKLQKLENSTNVVVQLQNDSAGGKYSCEFVSLKGYFKDSRYLNVFATKDLRPLDNAVTCEVNEMPDREEGTAQASNTTSSYLKPTEKTTSSTVVTVVDNRGATPEGYYLLIFFLVYVEN</sequence>
<organism evidence="2 3">
    <name type="scientific">Allacma fusca</name>
    <dbReference type="NCBI Taxonomy" id="39272"/>
    <lineage>
        <taxon>Eukaryota</taxon>
        <taxon>Metazoa</taxon>
        <taxon>Ecdysozoa</taxon>
        <taxon>Arthropoda</taxon>
        <taxon>Hexapoda</taxon>
        <taxon>Collembola</taxon>
        <taxon>Symphypleona</taxon>
        <taxon>Sminthuridae</taxon>
        <taxon>Allacma</taxon>
    </lineage>
</organism>
<comment type="caution">
    <text evidence="2">The sequence shown here is derived from an EMBL/GenBank/DDBJ whole genome shotgun (WGS) entry which is preliminary data.</text>
</comment>
<evidence type="ECO:0000256" key="1">
    <source>
        <dbReference type="SAM" id="MobiDB-lite"/>
    </source>
</evidence>
<name>A0A8J2JMF1_9HEXA</name>
<dbReference type="Proteomes" id="UP000708208">
    <property type="component" value="Unassembled WGS sequence"/>
</dbReference>
<reference evidence="2" key="1">
    <citation type="submission" date="2021-06" db="EMBL/GenBank/DDBJ databases">
        <authorList>
            <person name="Hodson N. C."/>
            <person name="Mongue J. A."/>
            <person name="Jaron S. K."/>
        </authorList>
    </citation>
    <scope>NUCLEOTIDE SEQUENCE</scope>
</reference>
<keyword evidence="3" id="KW-1185">Reference proteome</keyword>
<evidence type="ECO:0000313" key="3">
    <source>
        <dbReference type="Proteomes" id="UP000708208"/>
    </source>
</evidence>
<protein>
    <submittedName>
        <fullName evidence="2">Uncharacterized protein</fullName>
    </submittedName>
</protein>